<accession>A0A369W3W3</accession>
<dbReference type="Proteomes" id="UP000253759">
    <property type="component" value="Unassembled WGS sequence"/>
</dbReference>
<dbReference type="AlphaFoldDB" id="A0A369W3W3"/>
<comment type="caution">
    <text evidence="1">The sequence shown here is derived from an EMBL/GenBank/DDBJ whole genome shotgun (WGS) entry which is preliminary data.</text>
</comment>
<keyword evidence="2" id="KW-1185">Reference proteome</keyword>
<evidence type="ECO:0008006" key="3">
    <source>
        <dbReference type="Google" id="ProtNLM"/>
    </source>
</evidence>
<sequence length="1129" mass="119998">MGLGVLVLLALFYVRLLFGPISLNFLSERAQAAVAGIVEDSYDIAWTDFGLSLTGPVSLGFHLSDVTLTDRAANAAITMEALEIGVSPFSALVGRPDARVVLIRPEIRMLQDLLGPRLARFQFIEAEGTGETVVHIFEGETAAHNVRIGDDGLSLGSEAGGTAIGLRSDNDWMVLNIEALDQALAQLADQAIRGQVRRLEIRDGTVDVLDTVYGLYKSFDSVDLEVRSGRLNGRVAADFSATIAGETMTGSIVRQIEDDAARIEADIDNIDFSTIVPFLDDATGIAALRGRGALKLAVTLDSATGRVESGAFSVDLAGTYLRLNEDRFAIAAEPIIVDWIPSQSRFSIANAEVTIGQSRGALSGDIVMGFDEQFGPTLGLSIRAEEVWLHPDDLDAPTEPFDFSFDGWSAPLYGAVGIDRLVGGRDGVSVLMRGRLDMVREGIGLDMHVSGRGASADDIKRLWPYLFAPEGRDWFTHYVNDGSVSTAEMHLAFPVGSIDMAGAPGPVPEGALTIDLVGDSVEMLAFDGLPEFQVEGQTRLTMRDNQLTVAAERAHLPEFGEIAIENAAYINQDTSAEAQIFEISGDVTGSADALLRLADSEALNLLEDVDFGIDLDEIVTAIDGRVETTVIATIATDEAGDLARTDYVLNGSIGDLATKKPIAGLNLAGGTVSFTASQEGFRVLGSGAVEDIDVNVQAIQARGRDPEILVGATLGVADAARFGIDLSEFVEGTVRVAARPGTDGTFAINTDLTDAALTIRDIGITKAQGAPGLLTANVAMGEEGVAVSDIQLAFGTVQLAGAMSLAPGGEVRSADFSTFRISNGDDARVSMTPIEGGYAFAVTGRQLDIKPVLKRFFNLEGDSSSGASEDLQNQLFAVSVNLDRAMGYYGEAILNLDLDLAVRGDQLQTVDLSAQFAGNRSASATTNALPSGRVITYATNDLGAMLRFIGIYPRLLGGTGSMVMRYDEGSGSDTGVFEVRNFAVADEQNLEAIVGEHEQSRRLVGSASTLEFDYGRAEFIRYPDRVEVVEAAVYGDTVGGTIRGNVLTEGGRYDLAGTYVPLFGLNNFFQQIPLLGPIFGGREGEGLIGVTFAVRGPLDKPDLLINPVSILAPGVFRTLFEYKAQNQAN</sequence>
<evidence type="ECO:0000313" key="1">
    <source>
        <dbReference type="EMBL" id="RDE09238.1"/>
    </source>
</evidence>
<name>A0A369W3W3_9HYPH</name>
<organism evidence="1 2">
    <name type="scientific">Pelagibacterium lacus</name>
    <dbReference type="NCBI Taxonomy" id="2282655"/>
    <lineage>
        <taxon>Bacteria</taxon>
        <taxon>Pseudomonadati</taxon>
        <taxon>Pseudomonadota</taxon>
        <taxon>Alphaproteobacteria</taxon>
        <taxon>Hyphomicrobiales</taxon>
        <taxon>Devosiaceae</taxon>
        <taxon>Pelagibacterium</taxon>
    </lineage>
</organism>
<gene>
    <name evidence="1" type="ORF">DVH29_07180</name>
</gene>
<protein>
    <recommendedName>
        <fullName evidence="3">DUF3971 domain-containing protein</fullName>
    </recommendedName>
</protein>
<dbReference type="EMBL" id="QQNH01000007">
    <property type="protein sequence ID" value="RDE09238.1"/>
    <property type="molecule type" value="Genomic_DNA"/>
</dbReference>
<evidence type="ECO:0000313" key="2">
    <source>
        <dbReference type="Proteomes" id="UP000253759"/>
    </source>
</evidence>
<proteinExistence type="predicted"/>
<reference evidence="2" key="1">
    <citation type="submission" date="2018-07" db="EMBL/GenBank/DDBJ databases">
        <authorList>
            <person name="Liu B.-T."/>
            <person name="Du Z."/>
        </authorList>
    </citation>
    <scope>NUCLEOTIDE SEQUENCE [LARGE SCALE GENOMIC DNA]</scope>
    <source>
        <strain evidence="2">XYN52</strain>
    </source>
</reference>